<evidence type="ECO:0000313" key="1">
    <source>
        <dbReference type="EMBL" id="GAA1976128.1"/>
    </source>
</evidence>
<comment type="caution">
    <text evidence="1">The sequence shown here is derived from an EMBL/GenBank/DDBJ whole genome shotgun (WGS) entry which is preliminary data.</text>
</comment>
<dbReference type="Proteomes" id="UP001500013">
    <property type="component" value="Unassembled WGS sequence"/>
</dbReference>
<proteinExistence type="predicted"/>
<organism evidence="1 2">
    <name type="scientific">Terrabacter lapilli</name>
    <dbReference type="NCBI Taxonomy" id="436231"/>
    <lineage>
        <taxon>Bacteria</taxon>
        <taxon>Bacillati</taxon>
        <taxon>Actinomycetota</taxon>
        <taxon>Actinomycetes</taxon>
        <taxon>Micrococcales</taxon>
        <taxon>Intrasporangiaceae</taxon>
        <taxon>Terrabacter</taxon>
    </lineage>
</organism>
<name>A0ABN2RWE5_9MICO</name>
<protein>
    <recommendedName>
        <fullName evidence="3">Acetone carboxylase</fullName>
    </recommendedName>
</protein>
<gene>
    <name evidence="1" type="ORF">GCM10009817_15480</name>
</gene>
<reference evidence="1 2" key="1">
    <citation type="journal article" date="2019" name="Int. J. Syst. Evol. Microbiol.">
        <title>The Global Catalogue of Microorganisms (GCM) 10K type strain sequencing project: providing services to taxonomists for standard genome sequencing and annotation.</title>
        <authorList>
            <consortium name="The Broad Institute Genomics Platform"/>
            <consortium name="The Broad Institute Genome Sequencing Center for Infectious Disease"/>
            <person name="Wu L."/>
            <person name="Ma J."/>
        </authorList>
    </citation>
    <scope>NUCLEOTIDE SEQUENCE [LARGE SCALE GENOMIC DNA]</scope>
    <source>
        <strain evidence="1 2">JCM 15628</strain>
    </source>
</reference>
<sequence>MSAAEPSADLPGTGDDRVCSAKGCRATARHAVVWNNPKLHTAARRKVWLACDEHRTSLADFVALRGFLIEVVPVEQLTDADG</sequence>
<keyword evidence="2" id="KW-1185">Reference proteome</keyword>
<evidence type="ECO:0000313" key="2">
    <source>
        <dbReference type="Proteomes" id="UP001500013"/>
    </source>
</evidence>
<evidence type="ECO:0008006" key="3">
    <source>
        <dbReference type="Google" id="ProtNLM"/>
    </source>
</evidence>
<dbReference type="RefSeq" id="WP_344060140.1">
    <property type="nucleotide sequence ID" value="NZ_BAAAPU010000006.1"/>
</dbReference>
<accession>A0ABN2RWE5</accession>
<dbReference type="EMBL" id="BAAAPU010000006">
    <property type="protein sequence ID" value="GAA1976128.1"/>
    <property type="molecule type" value="Genomic_DNA"/>
</dbReference>